<protein>
    <submittedName>
        <fullName evidence="1">Uncharacterized protein</fullName>
    </submittedName>
</protein>
<sequence>MAGLGDVADIEINSEGPGLPVWVTPHRPGARPFGWTELGDEFLVQVSAVGGRREMGPGSGGSSVIAGCVSETFADRRSRATATLRDGQEQVETALRPWTRRQMVTRYLPYR</sequence>
<dbReference type="Proteomes" id="UP000612282">
    <property type="component" value="Unassembled WGS sequence"/>
</dbReference>
<comment type="caution">
    <text evidence="1">The sequence shown here is derived from an EMBL/GenBank/DDBJ whole genome shotgun (WGS) entry which is preliminary data.</text>
</comment>
<evidence type="ECO:0000313" key="1">
    <source>
        <dbReference type="EMBL" id="GID62056.1"/>
    </source>
</evidence>
<proteinExistence type="predicted"/>
<gene>
    <name evidence="1" type="ORF">Aco03nite_104600</name>
</gene>
<organism evidence="1 2">
    <name type="scientific">Actinoplanes couchii</name>
    <dbReference type="NCBI Taxonomy" id="403638"/>
    <lineage>
        <taxon>Bacteria</taxon>
        <taxon>Bacillati</taxon>
        <taxon>Actinomycetota</taxon>
        <taxon>Actinomycetes</taxon>
        <taxon>Micromonosporales</taxon>
        <taxon>Micromonosporaceae</taxon>
        <taxon>Actinoplanes</taxon>
    </lineage>
</organism>
<name>A0ABQ3XU91_9ACTN</name>
<accession>A0ABQ3XU91</accession>
<dbReference type="EMBL" id="BOMG01000161">
    <property type="protein sequence ID" value="GID62056.1"/>
    <property type="molecule type" value="Genomic_DNA"/>
</dbReference>
<keyword evidence="2" id="KW-1185">Reference proteome</keyword>
<reference evidence="1 2" key="1">
    <citation type="submission" date="2021-01" db="EMBL/GenBank/DDBJ databases">
        <title>Whole genome shotgun sequence of Actinoplanes couchii NBRC 106145.</title>
        <authorList>
            <person name="Komaki H."/>
            <person name="Tamura T."/>
        </authorList>
    </citation>
    <scope>NUCLEOTIDE SEQUENCE [LARGE SCALE GENOMIC DNA]</scope>
    <source>
        <strain evidence="1 2">NBRC 106145</strain>
    </source>
</reference>
<evidence type="ECO:0000313" key="2">
    <source>
        <dbReference type="Proteomes" id="UP000612282"/>
    </source>
</evidence>